<sequence length="281" mass="32531">MSPDRFPATLTAAPRRVLDRLRERPSAPLVQFTPTAVRGGNILYFWQWAYLERTRGRQARVLRTEHMPDWILEFPSLGSLTVDRAQVRLLDRRVFATRHHVGRSFTVEENAKFCRWLLASSPSFTRRLDHAREILDENTCVINVRRGDYYSVPEFQREFAIDIADHVHGALDAVRRNGRGTEDILIVSDDPSWCRENLSFPHEPRFLEHRLTPFDDLAALAASRTLILANSTFSYWGSHLARSMDDAHLAVAPPYHQRTWDGSLVDDLFDPRWIRLDTRAA</sequence>
<proteinExistence type="predicted"/>
<name>Z9JUM2_9MICO</name>
<keyword evidence="2" id="KW-0808">Transferase</keyword>
<accession>Z9JUM2</accession>
<evidence type="ECO:0000313" key="3">
    <source>
        <dbReference type="EMBL" id="EWS81733.1"/>
    </source>
</evidence>
<evidence type="ECO:0000256" key="1">
    <source>
        <dbReference type="ARBA" id="ARBA00022676"/>
    </source>
</evidence>
<dbReference type="Proteomes" id="UP000023067">
    <property type="component" value="Unassembled WGS sequence"/>
</dbReference>
<dbReference type="HOGENOM" id="CLU_969375_0_0_11"/>
<evidence type="ECO:0000313" key="4">
    <source>
        <dbReference type="Proteomes" id="UP000023067"/>
    </source>
</evidence>
<dbReference type="GO" id="GO:0008107">
    <property type="term" value="F:galactoside 2-alpha-L-fucosyltransferase activity"/>
    <property type="evidence" value="ECO:0007669"/>
    <property type="project" value="InterPro"/>
</dbReference>
<dbReference type="STRING" id="396014.BF93_15270"/>
<dbReference type="GO" id="GO:0005975">
    <property type="term" value="P:carbohydrate metabolic process"/>
    <property type="evidence" value="ECO:0007669"/>
    <property type="project" value="InterPro"/>
</dbReference>
<organism evidence="3 4">
    <name type="scientific">Brachybacterium phenoliresistens</name>
    <dbReference type="NCBI Taxonomy" id="396014"/>
    <lineage>
        <taxon>Bacteria</taxon>
        <taxon>Bacillati</taxon>
        <taxon>Actinomycetota</taxon>
        <taxon>Actinomycetes</taxon>
        <taxon>Micrococcales</taxon>
        <taxon>Dermabacteraceae</taxon>
        <taxon>Brachybacterium</taxon>
    </lineage>
</organism>
<protein>
    <recommendedName>
        <fullName evidence="5">Glycosyl transferase family 11</fullName>
    </recommendedName>
</protein>
<reference evidence="3 4" key="1">
    <citation type="submission" date="2014-02" db="EMBL/GenBank/DDBJ databases">
        <title>Genome sequence of Brachybacterium phenoliresistens strain W13A50.</title>
        <authorList>
            <person name="Wang X."/>
        </authorList>
    </citation>
    <scope>NUCLEOTIDE SEQUENCE [LARGE SCALE GENOMIC DNA]</scope>
    <source>
        <strain evidence="3 4">W13A50</strain>
    </source>
</reference>
<dbReference type="eggNOG" id="ENOG503371E">
    <property type="taxonomic scope" value="Bacteria"/>
</dbReference>
<dbReference type="PATRIC" id="fig|396014.3.peg.1397"/>
<dbReference type="EMBL" id="JDYK01000006">
    <property type="protein sequence ID" value="EWS81733.1"/>
    <property type="molecule type" value="Genomic_DNA"/>
</dbReference>
<evidence type="ECO:0000256" key="2">
    <source>
        <dbReference type="ARBA" id="ARBA00022679"/>
    </source>
</evidence>
<keyword evidence="1" id="KW-0328">Glycosyltransferase</keyword>
<evidence type="ECO:0008006" key="5">
    <source>
        <dbReference type="Google" id="ProtNLM"/>
    </source>
</evidence>
<gene>
    <name evidence="3" type="ORF">BF93_15270</name>
</gene>
<dbReference type="GO" id="GO:0016020">
    <property type="term" value="C:membrane"/>
    <property type="evidence" value="ECO:0007669"/>
    <property type="project" value="InterPro"/>
</dbReference>
<dbReference type="Pfam" id="PF01531">
    <property type="entry name" value="Glyco_transf_11"/>
    <property type="match status" value="1"/>
</dbReference>
<dbReference type="AlphaFoldDB" id="Z9JUM2"/>
<keyword evidence="4" id="KW-1185">Reference proteome</keyword>
<dbReference type="InterPro" id="IPR002516">
    <property type="entry name" value="Glyco_trans_11"/>
</dbReference>
<comment type="caution">
    <text evidence="3">The sequence shown here is derived from an EMBL/GenBank/DDBJ whole genome shotgun (WGS) entry which is preliminary data.</text>
</comment>